<name>A0ABT1I589_9PSEU</name>
<dbReference type="SUPFAM" id="SSF52200">
    <property type="entry name" value="Toll/Interleukin receptor TIR domain"/>
    <property type="match status" value="1"/>
</dbReference>
<dbReference type="InterPro" id="IPR000157">
    <property type="entry name" value="TIR_dom"/>
</dbReference>
<dbReference type="EMBL" id="JAMTCO010000001">
    <property type="protein sequence ID" value="MCP2267780.1"/>
    <property type="molecule type" value="Genomic_DNA"/>
</dbReference>
<proteinExistence type="predicted"/>
<organism evidence="2 3">
    <name type="scientific">Actinokineospora diospyrosa</name>
    <dbReference type="NCBI Taxonomy" id="103728"/>
    <lineage>
        <taxon>Bacteria</taxon>
        <taxon>Bacillati</taxon>
        <taxon>Actinomycetota</taxon>
        <taxon>Actinomycetes</taxon>
        <taxon>Pseudonocardiales</taxon>
        <taxon>Pseudonocardiaceae</taxon>
        <taxon>Actinokineospora</taxon>
    </lineage>
</organism>
<sequence>MFLSYAHGDEATAELIEAALLARGVPVSRGRDLTLFDGVTDKLRQALDEAVVFVAVCSPTYLDHHVCQWEFTRALLAAERLGAPRDRVVAVGCTDPTGLADLIGIEAVGDAVVGKVKKTRGVPLGEGGLPERVTRPRRFVGGYSTLWDLHRAVKPVVVTGEAATGKTTFAEQYGVLFRTAYPGGVEWTGLDHLDPLAWYAADLRRVAAERFGVDLGGLEFEQARDTLADLMTVAGVDVCWIIDDVPADFDAARLVLPSPRVRTVLTARTASRRWGFNEIAVPPFTPEARRADGEHARAVLAFAAVLDSVPFTGDLLVEGVAPAFGCSAPMLVARVLDELDGVLHAVDNPGCAGRQTWRLHPLIAAEVRRGTDVTTMVQRAALVLERAVADPKVGLDTLRHAVRVAREQTLPARTREALLRAVADRLEERGDVAAAYTVRVALGDNLTAAWMALAAGDANAVLANVATLTGDPVTEYRARFLRAAAHDLLGDHNSANAVLGDRGIEPVWVSEPERGRMALIRVRALRLRGQHWLARDLVEELLPRIQRMTPGLTHRGEWSVAAVEHAHLLLLTGSVDAAREKAEEIVNAFTAAGLSRHRLALEANAIAIEATADAQAACRAADQVERWYGRTDPLTTRLRDLCGRLSPRPEPEEPTQPRWSRALRAFLGRDTGRRRQRPVVFGQDSVLAQEVGAHPIP</sequence>
<dbReference type="Proteomes" id="UP001205185">
    <property type="component" value="Unassembled WGS sequence"/>
</dbReference>
<protein>
    <submittedName>
        <fullName evidence="2">TIR domain-containing protein</fullName>
    </submittedName>
</protein>
<comment type="caution">
    <text evidence="2">The sequence shown here is derived from an EMBL/GenBank/DDBJ whole genome shotgun (WGS) entry which is preliminary data.</text>
</comment>
<dbReference type="Gene3D" id="3.40.50.10140">
    <property type="entry name" value="Toll/interleukin-1 receptor homology (TIR) domain"/>
    <property type="match status" value="1"/>
</dbReference>
<reference evidence="2 3" key="1">
    <citation type="submission" date="2022-06" db="EMBL/GenBank/DDBJ databases">
        <title>Genomic Encyclopedia of Archaeal and Bacterial Type Strains, Phase II (KMG-II): from individual species to whole genera.</title>
        <authorList>
            <person name="Goeker M."/>
        </authorList>
    </citation>
    <scope>NUCLEOTIDE SEQUENCE [LARGE SCALE GENOMIC DNA]</scope>
    <source>
        <strain evidence="2 3">DSM 44255</strain>
    </source>
</reference>
<feature type="domain" description="TIR" evidence="1">
    <location>
        <begin position="2"/>
        <end position="105"/>
    </location>
</feature>
<dbReference type="InterPro" id="IPR035897">
    <property type="entry name" value="Toll_tir_struct_dom_sf"/>
</dbReference>
<evidence type="ECO:0000259" key="1">
    <source>
        <dbReference type="Pfam" id="PF13676"/>
    </source>
</evidence>
<dbReference type="Pfam" id="PF13676">
    <property type="entry name" value="TIR_2"/>
    <property type="match status" value="1"/>
</dbReference>
<accession>A0ABT1I589</accession>
<keyword evidence="3" id="KW-1185">Reference proteome</keyword>
<evidence type="ECO:0000313" key="3">
    <source>
        <dbReference type="Proteomes" id="UP001205185"/>
    </source>
</evidence>
<evidence type="ECO:0000313" key="2">
    <source>
        <dbReference type="EMBL" id="MCP2267780.1"/>
    </source>
</evidence>
<gene>
    <name evidence="2" type="ORF">LV75_000262</name>
</gene>